<evidence type="ECO:0000256" key="4">
    <source>
        <dbReference type="ARBA" id="ARBA00023136"/>
    </source>
</evidence>
<accession>A0A1B0DC00</accession>
<evidence type="ECO:0000256" key="2">
    <source>
        <dbReference type="ARBA" id="ARBA00022692"/>
    </source>
</evidence>
<sequence>MDKDRDRTSDAMTVLNESTAVKVTRPIYRLEQINQNFQYENPKENKWKKVAEKVKQVDFFRTLLSVIPVMDWGRSYSPRSDLPLDIISGCTVAVMHIPQGMGYALLGNVPPIMGIYTAFFPVLIYFLFGTSRHNSM</sequence>
<dbReference type="PANTHER" id="PTHR11814">
    <property type="entry name" value="SULFATE TRANSPORTER"/>
    <property type="match status" value="1"/>
</dbReference>
<dbReference type="AlphaFoldDB" id="A0A1B0DC00"/>
<keyword evidence="2" id="KW-0812">Transmembrane</keyword>
<dbReference type="Proteomes" id="UP000092462">
    <property type="component" value="Unassembled WGS sequence"/>
</dbReference>
<evidence type="ECO:0000313" key="6">
    <source>
        <dbReference type="EnsemblMetazoa" id="PPAI005339-PA"/>
    </source>
</evidence>
<dbReference type="GO" id="GO:0055085">
    <property type="term" value="P:transmembrane transport"/>
    <property type="evidence" value="ECO:0007669"/>
    <property type="project" value="InterPro"/>
</dbReference>
<dbReference type="EnsemblMetazoa" id="PPAI005339-RA">
    <property type="protein sequence ID" value="PPAI005339-PA"/>
    <property type="gene ID" value="PPAI005339"/>
</dbReference>
<dbReference type="VEuPathDB" id="VectorBase:PPAI005339"/>
<protein>
    <recommendedName>
        <fullName evidence="5">SLC26A/SulP transporter domain-containing protein</fullName>
    </recommendedName>
</protein>
<evidence type="ECO:0000259" key="5">
    <source>
        <dbReference type="Pfam" id="PF00916"/>
    </source>
</evidence>
<keyword evidence="3" id="KW-1133">Transmembrane helix</keyword>
<comment type="subcellular location">
    <subcellularLocation>
        <location evidence="1">Membrane</location>
        <topology evidence="1">Multi-pass membrane protein</topology>
    </subcellularLocation>
</comment>
<organism evidence="6 7">
    <name type="scientific">Phlebotomus papatasi</name>
    <name type="common">Sandfly</name>
    <dbReference type="NCBI Taxonomy" id="29031"/>
    <lineage>
        <taxon>Eukaryota</taxon>
        <taxon>Metazoa</taxon>
        <taxon>Ecdysozoa</taxon>
        <taxon>Arthropoda</taxon>
        <taxon>Hexapoda</taxon>
        <taxon>Insecta</taxon>
        <taxon>Pterygota</taxon>
        <taxon>Neoptera</taxon>
        <taxon>Endopterygota</taxon>
        <taxon>Diptera</taxon>
        <taxon>Nematocera</taxon>
        <taxon>Psychodoidea</taxon>
        <taxon>Psychodidae</taxon>
        <taxon>Phlebotomus</taxon>
        <taxon>Phlebotomus</taxon>
    </lineage>
</organism>
<name>A0A1B0DC00_PHLPP</name>
<dbReference type="InterPro" id="IPR001902">
    <property type="entry name" value="SLC26A/SulP_fam"/>
</dbReference>
<keyword evidence="7" id="KW-1185">Reference proteome</keyword>
<dbReference type="Pfam" id="PF00916">
    <property type="entry name" value="Sulfate_transp"/>
    <property type="match status" value="1"/>
</dbReference>
<evidence type="ECO:0000256" key="1">
    <source>
        <dbReference type="ARBA" id="ARBA00004141"/>
    </source>
</evidence>
<proteinExistence type="predicted"/>
<dbReference type="InterPro" id="IPR011547">
    <property type="entry name" value="SLC26A/SulP_dom"/>
</dbReference>
<keyword evidence="4" id="KW-0472">Membrane</keyword>
<evidence type="ECO:0000256" key="3">
    <source>
        <dbReference type="ARBA" id="ARBA00022989"/>
    </source>
</evidence>
<reference evidence="6" key="1">
    <citation type="submission" date="2022-08" db="UniProtKB">
        <authorList>
            <consortium name="EnsemblMetazoa"/>
        </authorList>
    </citation>
    <scope>IDENTIFICATION</scope>
    <source>
        <strain evidence="6">Israel</strain>
    </source>
</reference>
<dbReference type="EMBL" id="AJVK01030450">
    <property type="status" value="NOT_ANNOTATED_CDS"/>
    <property type="molecule type" value="Genomic_DNA"/>
</dbReference>
<dbReference type="VEuPathDB" id="VectorBase:PPAPM1_007565"/>
<feature type="domain" description="SLC26A/SulP transporter" evidence="5">
    <location>
        <begin position="84"/>
        <end position="135"/>
    </location>
</feature>
<dbReference type="GO" id="GO:0016020">
    <property type="term" value="C:membrane"/>
    <property type="evidence" value="ECO:0007669"/>
    <property type="project" value="UniProtKB-SubCell"/>
</dbReference>
<evidence type="ECO:0000313" key="7">
    <source>
        <dbReference type="Proteomes" id="UP000092462"/>
    </source>
</evidence>